<dbReference type="GO" id="GO:0097367">
    <property type="term" value="F:carbohydrate derivative binding"/>
    <property type="evidence" value="ECO:0007669"/>
    <property type="project" value="InterPro"/>
</dbReference>
<dbReference type="Gene3D" id="3.40.50.10490">
    <property type="entry name" value="Glucose-6-phosphate isomerase like protein, domain 1"/>
    <property type="match status" value="1"/>
</dbReference>
<dbReference type="CDD" id="cd05013">
    <property type="entry name" value="SIS_RpiR"/>
    <property type="match status" value="1"/>
</dbReference>
<evidence type="ECO:0000313" key="7">
    <source>
        <dbReference type="Proteomes" id="UP000319732"/>
    </source>
</evidence>
<dbReference type="GO" id="GO:1901135">
    <property type="term" value="P:carbohydrate derivative metabolic process"/>
    <property type="evidence" value="ECO:0007669"/>
    <property type="project" value="InterPro"/>
</dbReference>
<dbReference type="InterPro" id="IPR047640">
    <property type="entry name" value="RpiR-like"/>
</dbReference>
<evidence type="ECO:0000313" key="6">
    <source>
        <dbReference type="EMBL" id="TQV82745.1"/>
    </source>
</evidence>
<feature type="domain" description="SIS" evidence="5">
    <location>
        <begin position="124"/>
        <end position="263"/>
    </location>
</feature>
<dbReference type="PROSITE" id="PS51464">
    <property type="entry name" value="SIS"/>
    <property type="match status" value="1"/>
</dbReference>
<comment type="caution">
    <text evidence="6">The sequence shown here is derived from an EMBL/GenBank/DDBJ whole genome shotgun (WGS) entry which is preliminary data.</text>
</comment>
<dbReference type="GO" id="GO:0003677">
    <property type="term" value="F:DNA binding"/>
    <property type="evidence" value="ECO:0007669"/>
    <property type="project" value="UniProtKB-KW"/>
</dbReference>
<dbReference type="InterPro" id="IPR001347">
    <property type="entry name" value="SIS_dom"/>
</dbReference>
<dbReference type="Gene3D" id="1.10.10.10">
    <property type="entry name" value="Winged helix-like DNA-binding domain superfamily/Winged helix DNA-binding domain"/>
    <property type="match status" value="1"/>
</dbReference>
<dbReference type="Pfam" id="PF01380">
    <property type="entry name" value="SIS"/>
    <property type="match status" value="1"/>
</dbReference>
<dbReference type="Proteomes" id="UP000319732">
    <property type="component" value="Unassembled WGS sequence"/>
</dbReference>
<accession>A0A545TZV7</accession>
<keyword evidence="7" id="KW-1185">Reference proteome</keyword>
<keyword evidence="1" id="KW-0805">Transcription regulation</keyword>
<dbReference type="InterPro" id="IPR046348">
    <property type="entry name" value="SIS_dom_sf"/>
</dbReference>
<gene>
    <name evidence="6" type="primary">hexR</name>
    <name evidence="6" type="ORF">FKG94_07760</name>
</gene>
<evidence type="ECO:0000259" key="5">
    <source>
        <dbReference type="PROSITE" id="PS51464"/>
    </source>
</evidence>
<dbReference type="SUPFAM" id="SSF46689">
    <property type="entry name" value="Homeodomain-like"/>
    <property type="match status" value="1"/>
</dbReference>
<organism evidence="6 7">
    <name type="scientific">Exilibacterium tricleocarpae</name>
    <dbReference type="NCBI Taxonomy" id="2591008"/>
    <lineage>
        <taxon>Bacteria</taxon>
        <taxon>Pseudomonadati</taxon>
        <taxon>Pseudomonadota</taxon>
        <taxon>Gammaproteobacteria</taxon>
        <taxon>Cellvibrionales</taxon>
        <taxon>Cellvibrionaceae</taxon>
        <taxon>Exilibacterium</taxon>
    </lineage>
</organism>
<keyword evidence="3" id="KW-0804">Transcription</keyword>
<dbReference type="InterPro" id="IPR035472">
    <property type="entry name" value="RpiR-like_SIS"/>
</dbReference>
<dbReference type="SUPFAM" id="SSF53697">
    <property type="entry name" value="SIS domain"/>
    <property type="match status" value="1"/>
</dbReference>
<dbReference type="AlphaFoldDB" id="A0A545TZV7"/>
<dbReference type="RefSeq" id="WP_142903761.1">
    <property type="nucleotide sequence ID" value="NZ_ML660090.1"/>
</dbReference>
<sequence length="288" mass="31499">MKPAELTQKISAAVDAMRKSERKVAEYVLANPADIIHMRIVDLATRAEVSEPTVVRFCRAIGCDGFQDFKLSLAQQLASSPSFGQIAVTDSDPISDFTYKVFDSTIDTLLQVRDKLNVEHLDQAVTALCKANRVEFYGFGASGAVAADAQHKFFRLQLATAAHSDHHIQNMSAMSMQAGDVVVAISQSGRTKALLHSMDMVKQVGGIVIGLAPSRSPVIKNATIPIEVDVEEDIEIYTPLSSRIAHLVIIDVLAIGVAQRKGPALQDHLFKLKQGLRSLRIQPEDQRR</sequence>
<name>A0A545TZV7_9GAMM</name>
<evidence type="ECO:0000256" key="3">
    <source>
        <dbReference type="ARBA" id="ARBA00023163"/>
    </source>
</evidence>
<dbReference type="InterPro" id="IPR000281">
    <property type="entry name" value="HTH_RpiR"/>
</dbReference>
<evidence type="ECO:0000256" key="1">
    <source>
        <dbReference type="ARBA" id="ARBA00023015"/>
    </source>
</evidence>
<dbReference type="PROSITE" id="PS51071">
    <property type="entry name" value="HTH_RPIR"/>
    <property type="match status" value="1"/>
</dbReference>
<dbReference type="NCBIfam" id="NF008451">
    <property type="entry name" value="PRK11302.1"/>
    <property type="match status" value="1"/>
</dbReference>
<dbReference type="Pfam" id="PF01418">
    <property type="entry name" value="HTH_6"/>
    <property type="match status" value="1"/>
</dbReference>
<dbReference type="PROSITE" id="PS00356">
    <property type="entry name" value="HTH_LACI_1"/>
    <property type="match status" value="1"/>
</dbReference>
<dbReference type="OrthoDB" id="257751at2"/>
<reference evidence="6 7" key="1">
    <citation type="submission" date="2019-06" db="EMBL/GenBank/DDBJ databases">
        <title>Whole genome sequence for Cellvibrionaceae sp. R142.</title>
        <authorList>
            <person name="Wang G."/>
        </authorList>
    </citation>
    <scope>NUCLEOTIDE SEQUENCE [LARGE SCALE GENOMIC DNA]</scope>
    <source>
        <strain evidence="6 7">R142</strain>
    </source>
</reference>
<dbReference type="EMBL" id="VHSG01000007">
    <property type="protein sequence ID" value="TQV82745.1"/>
    <property type="molecule type" value="Genomic_DNA"/>
</dbReference>
<dbReference type="PANTHER" id="PTHR30514:SF1">
    <property type="entry name" value="HTH-TYPE TRANSCRIPTIONAL REGULATOR HEXR-RELATED"/>
    <property type="match status" value="1"/>
</dbReference>
<protein>
    <submittedName>
        <fullName evidence="6">Transcriptional regulator HexR</fullName>
    </submittedName>
</protein>
<proteinExistence type="predicted"/>
<evidence type="ECO:0000259" key="4">
    <source>
        <dbReference type="PROSITE" id="PS51071"/>
    </source>
</evidence>
<dbReference type="InterPro" id="IPR036388">
    <property type="entry name" value="WH-like_DNA-bd_sf"/>
</dbReference>
<dbReference type="GO" id="GO:0003700">
    <property type="term" value="F:DNA-binding transcription factor activity"/>
    <property type="evidence" value="ECO:0007669"/>
    <property type="project" value="InterPro"/>
</dbReference>
<dbReference type="InterPro" id="IPR009057">
    <property type="entry name" value="Homeodomain-like_sf"/>
</dbReference>
<evidence type="ECO:0000256" key="2">
    <source>
        <dbReference type="ARBA" id="ARBA00023125"/>
    </source>
</evidence>
<dbReference type="PANTHER" id="PTHR30514">
    <property type="entry name" value="GLUCOKINASE"/>
    <property type="match status" value="1"/>
</dbReference>
<keyword evidence="2" id="KW-0238">DNA-binding</keyword>
<feature type="domain" description="HTH rpiR-type" evidence="4">
    <location>
        <begin position="4"/>
        <end position="80"/>
    </location>
</feature>